<dbReference type="Pfam" id="PF20149">
    <property type="entry name" value="DUF6532"/>
    <property type="match status" value="1"/>
</dbReference>
<protein>
    <recommendedName>
        <fullName evidence="2">DUF6532 domain-containing protein</fullName>
    </recommendedName>
</protein>
<accession>A0AAD4QIN5</accession>
<evidence type="ECO:0000256" key="1">
    <source>
        <dbReference type="SAM" id="MobiDB-lite"/>
    </source>
</evidence>
<dbReference type="AlphaFoldDB" id="A0AAD4QIN5"/>
<evidence type="ECO:0000259" key="2">
    <source>
        <dbReference type="Pfam" id="PF20149"/>
    </source>
</evidence>
<name>A0AAD4QIN5_9AGAM</name>
<sequence>MGHICPKRHRMGVGGGVLRPRGLLLLFVLNCKYTLYPHSLHAIVAAHLLLSMSRINSSPPLDASGVLTWKLLNFLAGQRPSAQQELGDRWLDDARNLATENEALLSPGDLEIVREKITLTVEIKVGLESKKGLSKYFQAREYRKTANDTHRFVKTVSDRAKIAAFGQGPRVVGTHPVLIDPHAEVTSLNARLGAEMKPKIVTLVENMYGFNTSRAHESISSNAKRAQMLRRDMNFVYPDSEDMGMGKRHNPYRHPIIQRAINITWFRSKDDVGVVYHERFSPMPISVIALALTVVMINPICLVQTWWVLTIECCIDEWSDGTRRDSGWNDERLQIVYSSHVASLYDFKAHSPKNGRDLLHQLQCDLLRDARTHAGAPPNPVTDSGRFPPGALDAVREEDN</sequence>
<proteinExistence type="predicted"/>
<gene>
    <name evidence="3" type="ORF">B0F90DRAFT_1919136</name>
</gene>
<keyword evidence="4" id="KW-1185">Reference proteome</keyword>
<dbReference type="Proteomes" id="UP001203297">
    <property type="component" value="Unassembled WGS sequence"/>
</dbReference>
<dbReference type="EMBL" id="WTXG01000051">
    <property type="protein sequence ID" value="KAI0296111.1"/>
    <property type="molecule type" value="Genomic_DNA"/>
</dbReference>
<comment type="caution">
    <text evidence="3">The sequence shown here is derived from an EMBL/GenBank/DDBJ whole genome shotgun (WGS) entry which is preliminary data.</text>
</comment>
<reference evidence="3" key="1">
    <citation type="journal article" date="2022" name="New Phytol.">
        <title>Evolutionary transition to the ectomycorrhizal habit in the genomes of a hyperdiverse lineage of mushroom-forming fungi.</title>
        <authorList>
            <person name="Looney B."/>
            <person name="Miyauchi S."/>
            <person name="Morin E."/>
            <person name="Drula E."/>
            <person name="Courty P.E."/>
            <person name="Kohler A."/>
            <person name="Kuo A."/>
            <person name="LaButti K."/>
            <person name="Pangilinan J."/>
            <person name="Lipzen A."/>
            <person name="Riley R."/>
            <person name="Andreopoulos W."/>
            <person name="He G."/>
            <person name="Johnson J."/>
            <person name="Nolan M."/>
            <person name="Tritt A."/>
            <person name="Barry K.W."/>
            <person name="Grigoriev I.V."/>
            <person name="Nagy L.G."/>
            <person name="Hibbett D."/>
            <person name="Henrissat B."/>
            <person name="Matheny P.B."/>
            <person name="Labbe J."/>
            <person name="Martin F.M."/>
        </authorList>
    </citation>
    <scope>NUCLEOTIDE SEQUENCE</scope>
    <source>
        <strain evidence="3">BPL690</strain>
    </source>
</reference>
<organism evidence="3 4">
    <name type="scientific">Multifurca ochricompacta</name>
    <dbReference type="NCBI Taxonomy" id="376703"/>
    <lineage>
        <taxon>Eukaryota</taxon>
        <taxon>Fungi</taxon>
        <taxon>Dikarya</taxon>
        <taxon>Basidiomycota</taxon>
        <taxon>Agaricomycotina</taxon>
        <taxon>Agaricomycetes</taxon>
        <taxon>Russulales</taxon>
        <taxon>Russulaceae</taxon>
        <taxon>Multifurca</taxon>
    </lineage>
</organism>
<feature type="region of interest" description="Disordered" evidence="1">
    <location>
        <begin position="373"/>
        <end position="400"/>
    </location>
</feature>
<evidence type="ECO:0000313" key="4">
    <source>
        <dbReference type="Proteomes" id="UP001203297"/>
    </source>
</evidence>
<evidence type="ECO:0000313" key="3">
    <source>
        <dbReference type="EMBL" id="KAI0296111.1"/>
    </source>
</evidence>
<dbReference type="InterPro" id="IPR045341">
    <property type="entry name" value="DUF6532"/>
</dbReference>
<feature type="domain" description="DUF6532" evidence="2">
    <location>
        <begin position="193"/>
        <end position="347"/>
    </location>
</feature>